<reference evidence="1" key="1">
    <citation type="submission" date="2021-06" db="EMBL/GenBank/DDBJ databases">
        <authorList>
            <person name="Kallberg Y."/>
            <person name="Tangrot J."/>
            <person name="Rosling A."/>
        </authorList>
    </citation>
    <scope>NUCLEOTIDE SEQUENCE</scope>
    <source>
        <strain evidence="1">CL356</strain>
    </source>
</reference>
<organism evidence="1 2">
    <name type="scientific">Acaulospora colombiana</name>
    <dbReference type="NCBI Taxonomy" id="27376"/>
    <lineage>
        <taxon>Eukaryota</taxon>
        <taxon>Fungi</taxon>
        <taxon>Fungi incertae sedis</taxon>
        <taxon>Mucoromycota</taxon>
        <taxon>Glomeromycotina</taxon>
        <taxon>Glomeromycetes</taxon>
        <taxon>Diversisporales</taxon>
        <taxon>Acaulosporaceae</taxon>
        <taxon>Acaulospora</taxon>
    </lineage>
</organism>
<gene>
    <name evidence="1" type="ORF">ACOLOM_LOCUS5589</name>
</gene>
<evidence type="ECO:0000313" key="1">
    <source>
        <dbReference type="EMBL" id="CAG8570644.1"/>
    </source>
</evidence>
<dbReference type="EMBL" id="CAJVPT010010468">
    <property type="protein sequence ID" value="CAG8570644.1"/>
    <property type="molecule type" value="Genomic_DNA"/>
</dbReference>
<accession>A0ACA9M6Q6</accession>
<dbReference type="Proteomes" id="UP000789525">
    <property type="component" value="Unassembled WGS sequence"/>
</dbReference>
<keyword evidence="2" id="KW-1185">Reference proteome</keyword>
<feature type="non-terminal residue" evidence="1">
    <location>
        <position position="205"/>
    </location>
</feature>
<protein>
    <submittedName>
        <fullName evidence="1">3395_t:CDS:1</fullName>
    </submittedName>
</protein>
<sequence length="205" mass="22140">MYKNISQDEDVKHAKPGGLMRYLCCGGRATCGKTCGILCCLLLLIIAGIVAAVLLWARPPEVTFLGVEPSTTLAPYVVTSAGFDFNFNLVIQVDNPNIVGATFSMIKAVAFYPGHQDPIGGGNLTDVKIPGKANTTIHFPFSIDYSSKIDPDYTILTDIAKKCGLIGNNKTKLEIDYTLTLSVKVLLISISPSFNKNAFFDCPIQ</sequence>
<evidence type="ECO:0000313" key="2">
    <source>
        <dbReference type="Proteomes" id="UP000789525"/>
    </source>
</evidence>
<comment type="caution">
    <text evidence="1">The sequence shown here is derived from an EMBL/GenBank/DDBJ whole genome shotgun (WGS) entry which is preliminary data.</text>
</comment>
<name>A0ACA9M6Q6_9GLOM</name>
<proteinExistence type="predicted"/>